<dbReference type="STRING" id="756272.Plabr_0167"/>
<dbReference type="PANTHER" id="PTHR36842:SF1">
    <property type="entry name" value="PROTEIN TOLB"/>
    <property type="match status" value="1"/>
</dbReference>
<dbReference type="Pfam" id="PF07676">
    <property type="entry name" value="PD40"/>
    <property type="match status" value="2"/>
</dbReference>
<evidence type="ECO:0000256" key="1">
    <source>
        <dbReference type="ARBA" id="ARBA00009820"/>
    </source>
</evidence>
<dbReference type="AlphaFoldDB" id="F0SNG3"/>
<accession>F0SNG3</accession>
<dbReference type="PANTHER" id="PTHR36842">
    <property type="entry name" value="PROTEIN TOLB HOMOLOG"/>
    <property type="match status" value="1"/>
</dbReference>
<gene>
    <name evidence="2" type="ordered locus">Plabr_0167</name>
</gene>
<dbReference type="PROSITE" id="PS51257">
    <property type="entry name" value="PROKAR_LIPOPROTEIN"/>
    <property type="match status" value="1"/>
</dbReference>
<evidence type="ECO:0000313" key="3">
    <source>
        <dbReference type="Proteomes" id="UP000006860"/>
    </source>
</evidence>
<evidence type="ECO:0008006" key="4">
    <source>
        <dbReference type="Google" id="ProtNLM"/>
    </source>
</evidence>
<keyword evidence="3" id="KW-1185">Reference proteome</keyword>
<organism evidence="2 3">
    <name type="scientific">Rubinisphaera brasiliensis (strain ATCC 49424 / DSM 5305 / JCM 21570 / IAM 15109 / NBRC 103401 / IFAM 1448)</name>
    <name type="common">Planctomyces brasiliensis</name>
    <dbReference type="NCBI Taxonomy" id="756272"/>
    <lineage>
        <taxon>Bacteria</taxon>
        <taxon>Pseudomonadati</taxon>
        <taxon>Planctomycetota</taxon>
        <taxon>Planctomycetia</taxon>
        <taxon>Planctomycetales</taxon>
        <taxon>Planctomycetaceae</taxon>
        <taxon>Rubinisphaera</taxon>
    </lineage>
</organism>
<dbReference type="eggNOG" id="COG0823">
    <property type="taxonomic scope" value="Bacteria"/>
</dbReference>
<dbReference type="HOGENOM" id="CLU_828697_0_0_0"/>
<sequence length="335" mass="37220">MHYHTFRDIGCAQSIIPLILGACIFATGCGFNEPPGLPVTSDSYRLSISQDGTLYYVSSKSGIPRLYACNIESPEDSHLVDVGEGEIGWPFVATDGSCLVFTRQADAKAPANICHLDLESGEVTQVTKNEFFDASPSLSSDGSKLVFIRATELRDYSMGGKIWDSWDVYTIDIDGKNEQRLTSEEYGMISAPFYLENDTVVFAAEVDGNMKLLTLDLGNGLTSSEVQYVDNKIAGIHGNSQSDPSPYMHSDRLAFVFSDKKESPFQYEIWSLHLSDNTVQQVTSSGHKNSDPTWSPDGKMLFYLSDPQRDRRFEIRKIDVDGTNESVFIEEDALY</sequence>
<reference evidence="3" key="1">
    <citation type="submission" date="2011-02" db="EMBL/GenBank/DDBJ databases">
        <title>The complete genome of Planctomyces brasiliensis DSM 5305.</title>
        <authorList>
            <person name="Lucas S."/>
            <person name="Copeland A."/>
            <person name="Lapidus A."/>
            <person name="Bruce D."/>
            <person name="Goodwin L."/>
            <person name="Pitluck S."/>
            <person name="Kyrpides N."/>
            <person name="Mavromatis K."/>
            <person name="Pagani I."/>
            <person name="Ivanova N."/>
            <person name="Ovchinnikova G."/>
            <person name="Lu M."/>
            <person name="Detter J.C."/>
            <person name="Han C."/>
            <person name="Land M."/>
            <person name="Hauser L."/>
            <person name="Markowitz V."/>
            <person name="Cheng J.-F."/>
            <person name="Hugenholtz P."/>
            <person name="Woyke T."/>
            <person name="Wu D."/>
            <person name="Tindall B."/>
            <person name="Pomrenke H.G."/>
            <person name="Brambilla E."/>
            <person name="Klenk H.-P."/>
            <person name="Eisen J.A."/>
        </authorList>
    </citation>
    <scope>NUCLEOTIDE SEQUENCE [LARGE SCALE GENOMIC DNA]</scope>
    <source>
        <strain evidence="3">ATCC 49424 / DSM 5305 / JCM 21570 / NBRC 103401 / IFAM 1448</strain>
    </source>
</reference>
<dbReference type="InterPro" id="IPR011042">
    <property type="entry name" value="6-blade_b-propeller_TolB-like"/>
</dbReference>
<dbReference type="EMBL" id="CP002546">
    <property type="protein sequence ID" value="ADY57797.1"/>
    <property type="molecule type" value="Genomic_DNA"/>
</dbReference>
<protein>
    <recommendedName>
        <fullName evidence="4">WD40-like beta Propeller containing protein</fullName>
    </recommendedName>
</protein>
<evidence type="ECO:0000313" key="2">
    <source>
        <dbReference type="EMBL" id="ADY57797.1"/>
    </source>
</evidence>
<dbReference type="KEGG" id="pbs:Plabr_0167"/>
<dbReference type="InterPro" id="IPR011659">
    <property type="entry name" value="WD40"/>
</dbReference>
<dbReference type="Gene3D" id="2.120.10.30">
    <property type="entry name" value="TolB, C-terminal domain"/>
    <property type="match status" value="2"/>
</dbReference>
<comment type="similarity">
    <text evidence="1">Belongs to the TolB family.</text>
</comment>
<dbReference type="SUPFAM" id="SSF82171">
    <property type="entry name" value="DPP6 N-terminal domain-like"/>
    <property type="match status" value="1"/>
</dbReference>
<proteinExistence type="inferred from homology"/>
<dbReference type="Proteomes" id="UP000006860">
    <property type="component" value="Chromosome"/>
</dbReference>
<name>F0SNG3_RUBBR</name>
<dbReference type="RefSeq" id="WP_013626541.1">
    <property type="nucleotide sequence ID" value="NC_015174.1"/>
</dbReference>